<evidence type="ECO:0000259" key="2">
    <source>
        <dbReference type="PROSITE" id="PS50801"/>
    </source>
</evidence>
<dbReference type="PANTHER" id="PTHR33745">
    <property type="entry name" value="RSBT ANTAGONIST PROTEIN RSBS-RELATED"/>
    <property type="match status" value="1"/>
</dbReference>
<dbReference type="Proteomes" id="UP001234495">
    <property type="component" value="Unassembled WGS sequence"/>
</dbReference>
<dbReference type="EMBL" id="JAUSUD010000008">
    <property type="protein sequence ID" value="MDQ0230808.1"/>
    <property type="molecule type" value="Genomic_DNA"/>
</dbReference>
<reference evidence="3 4" key="1">
    <citation type="submission" date="2023-07" db="EMBL/GenBank/DDBJ databases">
        <title>Genomic Encyclopedia of Type Strains, Phase IV (KMG-IV): sequencing the most valuable type-strain genomes for metagenomic binning, comparative biology and taxonomic classification.</title>
        <authorList>
            <person name="Goeker M."/>
        </authorList>
    </citation>
    <scope>NUCLEOTIDE SEQUENCE [LARGE SCALE GENOMIC DNA]</scope>
    <source>
        <strain evidence="3 4">DSM 29005</strain>
    </source>
</reference>
<dbReference type="InterPro" id="IPR051932">
    <property type="entry name" value="Bact_StressResp_Reg"/>
</dbReference>
<dbReference type="RefSeq" id="WP_307340782.1">
    <property type="nucleotide sequence ID" value="NZ_JAUSUD010000008.1"/>
</dbReference>
<sequence length="280" mass="32515">MHRNEQLYNFLVGNSPQMTEDWYKLVEGIEEEDSVYSTNDPEVIKNLKEQNQDYFLHLHELFINKEEDFFKQFKAWSEELARDQKHLKTPVHFVVREFMNSEQIYINYLKSFFKNNSDKVDIDQFLSWNDLIRRVVNLSIYIYIEEANKNTLKQLTAQKEIINELSSPVILLRNNIALLPLIGDIDTARALIILENTLAQCAELRIEDLCIDLSGVAIIDTMVAHEIFHLIQALNLIGVRSTLCGIRPEIAQTAIQLGLRFDDIRTTATLSQALEMILNN</sequence>
<dbReference type="InterPro" id="IPR002645">
    <property type="entry name" value="STAS_dom"/>
</dbReference>
<dbReference type="SUPFAM" id="SSF52091">
    <property type="entry name" value="SpoIIaa-like"/>
    <property type="match status" value="1"/>
</dbReference>
<organism evidence="3 4">
    <name type="scientific">Metabacillus malikii</name>
    <dbReference type="NCBI Taxonomy" id="1504265"/>
    <lineage>
        <taxon>Bacteria</taxon>
        <taxon>Bacillati</taxon>
        <taxon>Bacillota</taxon>
        <taxon>Bacilli</taxon>
        <taxon>Bacillales</taxon>
        <taxon>Bacillaceae</taxon>
        <taxon>Metabacillus</taxon>
    </lineage>
</organism>
<dbReference type="PANTHER" id="PTHR33745:SF3">
    <property type="entry name" value="RSBT CO-ANTAGONIST PROTEIN RSBRC"/>
    <property type="match status" value="1"/>
</dbReference>
<dbReference type="Gene3D" id="3.30.750.24">
    <property type="entry name" value="STAS domain"/>
    <property type="match status" value="1"/>
</dbReference>
<dbReference type="PROSITE" id="PS50801">
    <property type="entry name" value="STAS"/>
    <property type="match status" value="1"/>
</dbReference>
<evidence type="ECO:0000313" key="4">
    <source>
        <dbReference type="Proteomes" id="UP001234495"/>
    </source>
</evidence>
<dbReference type="InterPro" id="IPR036513">
    <property type="entry name" value="STAS_dom_sf"/>
</dbReference>
<evidence type="ECO:0000256" key="1">
    <source>
        <dbReference type="ARBA" id="ARBA00022553"/>
    </source>
</evidence>
<gene>
    <name evidence="3" type="ORF">J2S19_002065</name>
</gene>
<name>A0ABT9ZGZ4_9BACI</name>
<accession>A0ABT9ZGZ4</accession>
<proteinExistence type="predicted"/>
<evidence type="ECO:0000313" key="3">
    <source>
        <dbReference type="EMBL" id="MDQ0230808.1"/>
    </source>
</evidence>
<keyword evidence="4" id="KW-1185">Reference proteome</keyword>
<keyword evidence="1" id="KW-0597">Phosphoprotein</keyword>
<protein>
    <submittedName>
        <fullName evidence="3">RsbT co-antagonist protein RsbR</fullName>
    </submittedName>
</protein>
<comment type="caution">
    <text evidence="3">The sequence shown here is derived from an EMBL/GenBank/DDBJ whole genome shotgun (WGS) entry which is preliminary data.</text>
</comment>
<dbReference type="CDD" id="cd07041">
    <property type="entry name" value="STAS_RsbR_RsbS_like"/>
    <property type="match status" value="1"/>
</dbReference>
<dbReference type="Pfam" id="PF01740">
    <property type="entry name" value="STAS"/>
    <property type="match status" value="1"/>
</dbReference>
<feature type="domain" description="STAS" evidence="2">
    <location>
        <begin position="166"/>
        <end position="277"/>
    </location>
</feature>